<accession>A0A940P697</accession>
<keyword evidence="1" id="KW-0812">Transmembrane</keyword>
<feature type="transmembrane region" description="Helical" evidence="1">
    <location>
        <begin position="51"/>
        <end position="74"/>
    </location>
</feature>
<feature type="transmembrane region" description="Helical" evidence="1">
    <location>
        <begin position="109"/>
        <end position="129"/>
    </location>
</feature>
<evidence type="ECO:0000256" key="1">
    <source>
        <dbReference type="SAM" id="Phobius"/>
    </source>
</evidence>
<feature type="transmembrane region" description="Helical" evidence="1">
    <location>
        <begin position="81"/>
        <end position="103"/>
    </location>
</feature>
<name>A0A940P697_9ENTE</name>
<proteinExistence type="predicted"/>
<organism evidence="2 3">
    <name type="scientific">Vagococcus allomyrinae</name>
    <dbReference type="NCBI Taxonomy" id="2794353"/>
    <lineage>
        <taxon>Bacteria</taxon>
        <taxon>Bacillati</taxon>
        <taxon>Bacillota</taxon>
        <taxon>Bacilli</taxon>
        <taxon>Lactobacillales</taxon>
        <taxon>Enterococcaceae</taxon>
        <taxon>Vagococcus</taxon>
    </lineage>
</organism>
<sequence>MRKGRGRIVLIHLFQLGLLVVLYQLKIYYANHLSFMRNVSFYTKKLAGGPVGLLLDGLSVLLLLGILAVTLSLWRQGRLKSVWLVLVTGFILSIGFVYWQWAISPLKVSLYYFVSTAFLLAICGQFIVCRLRVANQ</sequence>
<protein>
    <submittedName>
        <fullName evidence="2">Uncharacterized protein</fullName>
    </submittedName>
</protein>
<dbReference type="EMBL" id="JAEEGA010000009">
    <property type="protein sequence ID" value="MBP1042187.1"/>
    <property type="molecule type" value="Genomic_DNA"/>
</dbReference>
<reference evidence="2" key="1">
    <citation type="submission" date="2020-12" db="EMBL/GenBank/DDBJ databases">
        <title>Vagococcus allomyrinae sp. nov. and Enterococcus lavae sp. nov., isolated from the larvae of Allomyrina dichotoma.</title>
        <authorList>
            <person name="Lee S.D."/>
        </authorList>
    </citation>
    <scope>NUCLEOTIDE SEQUENCE</scope>
    <source>
        <strain evidence="2">BWB3-3</strain>
    </source>
</reference>
<feature type="transmembrane region" description="Helical" evidence="1">
    <location>
        <begin position="9"/>
        <end position="31"/>
    </location>
</feature>
<evidence type="ECO:0000313" key="3">
    <source>
        <dbReference type="Proteomes" id="UP000674938"/>
    </source>
</evidence>
<keyword evidence="1" id="KW-1133">Transmembrane helix</keyword>
<keyword evidence="1" id="KW-0472">Membrane</keyword>
<dbReference type="Proteomes" id="UP000674938">
    <property type="component" value="Unassembled WGS sequence"/>
</dbReference>
<dbReference type="AlphaFoldDB" id="A0A940P697"/>
<evidence type="ECO:0000313" key="2">
    <source>
        <dbReference type="EMBL" id="MBP1042187.1"/>
    </source>
</evidence>
<keyword evidence="3" id="KW-1185">Reference proteome</keyword>
<gene>
    <name evidence="2" type="ORF">I6N95_14305</name>
</gene>
<dbReference type="RefSeq" id="WP_209529152.1">
    <property type="nucleotide sequence ID" value="NZ_JAEEGA010000009.1"/>
</dbReference>
<comment type="caution">
    <text evidence="2">The sequence shown here is derived from an EMBL/GenBank/DDBJ whole genome shotgun (WGS) entry which is preliminary data.</text>
</comment>